<protein>
    <submittedName>
        <fullName evidence="1">Uncharacterized protein</fullName>
    </submittedName>
</protein>
<proteinExistence type="predicted"/>
<dbReference type="Gene3D" id="1.10.1130.20">
    <property type="match status" value="1"/>
</dbReference>
<dbReference type="Proteomes" id="UP000069205">
    <property type="component" value="Chromosome"/>
</dbReference>
<dbReference type="SUPFAM" id="SSF48695">
    <property type="entry name" value="Multiheme cytochromes"/>
    <property type="match status" value="1"/>
</dbReference>
<evidence type="ECO:0000313" key="2">
    <source>
        <dbReference type="Proteomes" id="UP000069205"/>
    </source>
</evidence>
<dbReference type="AlphaFoldDB" id="A0A0K2GCG0"/>
<gene>
    <name evidence="1" type="ORF">NITMOv2_1867</name>
</gene>
<keyword evidence="2" id="KW-1185">Reference proteome</keyword>
<accession>A0A0K2GCG0</accession>
<dbReference type="RefSeq" id="WP_053379478.1">
    <property type="nucleotide sequence ID" value="NZ_CP011801.1"/>
</dbReference>
<dbReference type="OrthoDB" id="9799493at2"/>
<reference evidence="1 2" key="1">
    <citation type="journal article" date="2015" name="Proc. Natl. Acad. Sci. U.S.A.">
        <title>Expanded metabolic versatility of ubiquitous nitrite-oxidizing bacteria from the genus Nitrospira.</title>
        <authorList>
            <person name="Koch H."/>
            <person name="Lucker S."/>
            <person name="Albertsen M."/>
            <person name="Kitzinger K."/>
            <person name="Herbold C."/>
            <person name="Spieck E."/>
            <person name="Nielsen P.H."/>
            <person name="Wagner M."/>
            <person name="Daims H."/>
        </authorList>
    </citation>
    <scope>NUCLEOTIDE SEQUENCE [LARGE SCALE GENOMIC DNA]</scope>
    <source>
        <strain evidence="1 2">NSP M-1</strain>
    </source>
</reference>
<dbReference type="EMBL" id="CP011801">
    <property type="protein sequence ID" value="ALA58287.1"/>
    <property type="molecule type" value="Genomic_DNA"/>
</dbReference>
<evidence type="ECO:0000313" key="1">
    <source>
        <dbReference type="EMBL" id="ALA58287.1"/>
    </source>
</evidence>
<sequence>MKLRKVDWLFVAFALAVVIGVSLLPTPKDRNPTIPGTPAHRTITAEKECVGCHQAGGEKPVPARHPKRQDCFRCHAGR</sequence>
<dbReference type="InterPro" id="IPR036280">
    <property type="entry name" value="Multihaem_cyt_sf"/>
</dbReference>
<dbReference type="STRING" id="42253.NITMOv2_1867"/>
<dbReference type="KEGG" id="nmv:NITMOv2_1867"/>
<dbReference type="PATRIC" id="fig|42253.5.peg.1838"/>
<organism evidence="1 2">
    <name type="scientific">Nitrospira moscoviensis</name>
    <dbReference type="NCBI Taxonomy" id="42253"/>
    <lineage>
        <taxon>Bacteria</taxon>
        <taxon>Pseudomonadati</taxon>
        <taxon>Nitrospirota</taxon>
        <taxon>Nitrospiria</taxon>
        <taxon>Nitrospirales</taxon>
        <taxon>Nitrospiraceae</taxon>
        <taxon>Nitrospira</taxon>
    </lineage>
</organism>
<name>A0A0K2GCG0_NITMO</name>